<dbReference type="STRING" id="1250539.Ga0080574_TMP4353"/>
<dbReference type="EMBL" id="CP015093">
    <property type="protein sequence ID" value="APZ54687.1"/>
    <property type="molecule type" value="Genomic_DNA"/>
</dbReference>
<organism evidence="1 2">
    <name type="scientific">Salipiger abyssi</name>
    <dbReference type="NCBI Taxonomy" id="1250539"/>
    <lineage>
        <taxon>Bacteria</taxon>
        <taxon>Pseudomonadati</taxon>
        <taxon>Pseudomonadota</taxon>
        <taxon>Alphaproteobacteria</taxon>
        <taxon>Rhodobacterales</taxon>
        <taxon>Roseobacteraceae</taxon>
        <taxon>Salipiger</taxon>
    </lineage>
</organism>
<proteinExistence type="predicted"/>
<sequence>MPRSPRFSRAYRLDCRMASIGGSAPGVNLWVTIGAKFDRI</sequence>
<keyword evidence="2" id="KW-1185">Reference proteome</keyword>
<accession>A0A1P8UZ76</accession>
<dbReference type="KEGG" id="paby:Ga0080574_TMP4353"/>
<evidence type="ECO:0000313" key="2">
    <source>
        <dbReference type="Proteomes" id="UP000187059"/>
    </source>
</evidence>
<protein>
    <submittedName>
        <fullName evidence="1">Uncharacterized protein</fullName>
    </submittedName>
</protein>
<dbReference type="Proteomes" id="UP000187059">
    <property type="component" value="Chromosome"/>
</dbReference>
<name>A0A1P8UZ76_9RHOB</name>
<reference evidence="1 2" key="1">
    <citation type="submission" date="2016-04" db="EMBL/GenBank/DDBJ databases">
        <title>Deep-sea bacteria in the southern Pacific.</title>
        <authorList>
            <person name="Tang K."/>
        </authorList>
    </citation>
    <scope>NUCLEOTIDE SEQUENCE [LARGE SCALE GENOMIC DNA]</scope>
    <source>
        <strain evidence="1 2">JLT2014</strain>
    </source>
</reference>
<gene>
    <name evidence="1" type="ORF">Ga0080574_TMP4353</name>
</gene>
<dbReference type="AlphaFoldDB" id="A0A1P8UZ76"/>
<evidence type="ECO:0000313" key="1">
    <source>
        <dbReference type="EMBL" id="APZ54687.1"/>
    </source>
</evidence>